<dbReference type="Proteomes" id="UP000265427">
    <property type="component" value="Unassembled WGS sequence"/>
</dbReference>
<proteinExistence type="predicted"/>
<dbReference type="Gene3D" id="1.20.140.150">
    <property type="match status" value="1"/>
</dbReference>
<feature type="transmembrane region" description="Helical" evidence="1">
    <location>
        <begin position="214"/>
        <end position="239"/>
    </location>
</feature>
<keyword evidence="1" id="KW-0812">Transmembrane</keyword>
<evidence type="ECO:0000256" key="2">
    <source>
        <dbReference type="SAM" id="SignalP"/>
    </source>
</evidence>
<keyword evidence="2" id="KW-0732">Signal</keyword>
<feature type="transmembrane region" description="Helical" evidence="1">
    <location>
        <begin position="188"/>
        <end position="208"/>
    </location>
</feature>
<evidence type="ECO:0000313" key="3">
    <source>
        <dbReference type="EMBL" id="RHY06048.1"/>
    </source>
</evidence>
<feature type="signal peptide" evidence="2">
    <location>
        <begin position="1"/>
        <end position="26"/>
    </location>
</feature>
<accession>A0A397AJT1</accession>
<evidence type="ECO:0000313" key="4">
    <source>
        <dbReference type="Proteomes" id="UP000265427"/>
    </source>
</evidence>
<dbReference type="AlphaFoldDB" id="A0A397AJT1"/>
<sequence length="256" mass="26783">MPCTATGIVSIALAVTALALSSIALALPMWASSSSIQGEPTDTPAMLHNVQFSVGVWGYCINADLTQDYNHIILDQCFSFYSSRDITNALRINGTAVATTLNNAAIEMNSSHAALCDLPDLGSATALLTPLKPLEYNAFVSRSCGSLGKASLSFAALSSGFGALTCLTLLVCITCCSAKSCFVSLAKVFGLLSFTSSVVTFGCWTGQATDLTNVSFGISFAFEVAAAALYALTFVALVFHQKRGIQTEDKVVDPSP</sequence>
<gene>
    <name evidence="3" type="ORF">DYB36_007321</name>
</gene>
<reference evidence="3 4" key="1">
    <citation type="submission" date="2018-08" db="EMBL/GenBank/DDBJ databases">
        <title>Aphanomyces genome sequencing and annotation.</title>
        <authorList>
            <person name="Minardi D."/>
            <person name="Oidtmann B."/>
            <person name="Van Der Giezen M."/>
            <person name="Studholme D.J."/>
        </authorList>
    </citation>
    <scope>NUCLEOTIDE SEQUENCE [LARGE SCALE GENOMIC DNA]</scope>
    <source>
        <strain evidence="3 4">Kv</strain>
    </source>
</reference>
<feature type="chain" id="PRO_5017310379" description="Membrane-associated protein" evidence="2">
    <location>
        <begin position="27"/>
        <end position="256"/>
    </location>
</feature>
<keyword evidence="1" id="KW-1133">Transmembrane helix</keyword>
<evidence type="ECO:0000256" key="1">
    <source>
        <dbReference type="SAM" id="Phobius"/>
    </source>
</evidence>
<feature type="transmembrane region" description="Helical" evidence="1">
    <location>
        <begin position="152"/>
        <end position="176"/>
    </location>
</feature>
<organism evidence="3 4">
    <name type="scientific">Aphanomyces astaci</name>
    <name type="common">Crayfish plague agent</name>
    <dbReference type="NCBI Taxonomy" id="112090"/>
    <lineage>
        <taxon>Eukaryota</taxon>
        <taxon>Sar</taxon>
        <taxon>Stramenopiles</taxon>
        <taxon>Oomycota</taxon>
        <taxon>Saprolegniomycetes</taxon>
        <taxon>Saprolegniales</taxon>
        <taxon>Verrucalvaceae</taxon>
        <taxon>Aphanomyces</taxon>
    </lineage>
</organism>
<evidence type="ECO:0008006" key="5">
    <source>
        <dbReference type="Google" id="ProtNLM"/>
    </source>
</evidence>
<comment type="caution">
    <text evidence="3">The sequence shown here is derived from an EMBL/GenBank/DDBJ whole genome shotgun (WGS) entry which is preliminary data.</text>
</comment>
<dbReference type="EMBL" id="QUSZ01006353">
    <property type="protein sequence ID" value="RHY06048.1"/>
    <property type="molecule type" value="Genomic_DNA"/>
</dbReference>
<protein>
    <recommendedName>
        <fullName evidence="5">Membrane-associated protein</fullName>
    </recommendedName>
</protein>
<keyword evidence="1" id="KW-0472">Membrane</keyword>
<name>A0A397AJT1_APHAT</name>